<feature type="region of interest" description="Disordered" evidence="1">
    <location>
        <begin position="160"/>
        <end position="210"/>
    </location>
</feature>
<feature type="domain" description="DNA/RNA-binding protein Kin17 WH-like" evidence="2">
    <location>
        <begin position="52"/>
        <end position="178"/>
    </location>
</feature>
<sequence>MGKGDFMTPKAIANRIKAKGLQKLRWYCQMCEKQCRDENGFKCHCASDAHQRQMMLFAENTQKYISSFSQQFHDAFMKLLSTRYGTRKVHANLVYQEYISDKQHLHMNATQWISLTAYCKYLGKEGLCEVEETEKGWMIRWIDRSPEALARQEAVLKKMRAEKSDEEREKRMLEEQISKAQAASGASATDAVDEATAEESDGLKRDSQEQPIKLQLGASLTKAAPKKFEVKKINVLASASKKTNAPTAPAASAAAGSTTRGPSPEQSKSSAQAAPAAPAAAKPMSALERVLQSGMSAGRKRAGDAPAGQADKRARW</sequence>
<keyword evidence="4" id="KW-1185">Reference proteome</keyword>
<dbReference type="InterPro" id="IPR037321">
    <property type="entry name" value="KIN17-like"/>
</dbReference>
<feature type="compositionally biased region" description="Acidic residues" evidence="1">
    <location>
        <begin position="191"/>
        <end position="200"/>
    </location>
</feature>
<feature type="compositionally biased region" description="Low complexity" evidence="1">
    <location>
        <begin position="262"/>
        <end position="286"/>
    </location>
</feature>
<dbReference type="PANTHER" id="PTHR12805">
    <property type="entry name" value="KIN17 KIN, ANTIGENIC DETERMINANT OF RECA PROTEIN HOMOLOG"/>
    <property type="match status" value="1"/>
</dbReference>
<dbReference type="InterPro" id="IPR019447">
    <property type="entry name" value="DNA/RNA-bd_Kin17_WH-like_dom"/>
</dbReference>
<dbReference type="PANTHER" id="PTHR12805:SF0">
    <property type="entry name" value="DNA_RNA-BINDING PROTEIN KIN17"/>
    <property type="match status" value="1"/>
</dbReference>
<evidence type="ECO:0000313" key="3">
    <source>
        <dbReference type="EMBL" id="KAL2915563.1"/>
    </source>
</evidence>
<gene>
    <name evidence="3" type="ORF">HK105_204965</name>
</gene>
<dbReference type="Gene3D" id="1.10.10.2030">
    <property type="entry name" value="DNA/RNA-binding protein Kin17, conserved domain"/>
    <property type="match status" value="1"/>
</dbReference>
<organism evidence="3 4">
    <name type="scientific">Polyrhizophydium stewartii</name>
    <dbReference type="NCBI Taxonomy" id="2732419"/>
    <lineage>
        <taxon>Eukaryota</taxon>
        <taxon>Fungi</taxon>
        <taxon>Fungi incertae sedis</taxon>
        <taxon>Chytridiomycota</taxon>
        <taxon>Chytridiomycota incertae sedis</taxon>
        <taxon>Chytridiomycetes</taxon>
        <taxon>Rhizophydiales</taxon>
        <taxon>Rhizophydiales incertae sedis</taxon>
        <taxon>Polyrhizophydium</taxon>
    </lineage>
</organism>
<feature type="compositionally biased region" description="Low complexity" evidence="1">
    <location>
        <begin position="178"/>
        <end position="190"/>
    </location>
</feature>
<feature type="region of interest" description="Disordered" evidence="1">
    <location>
        <begin position="239"/>
        <end position="316"/>
    </location>
</feature>
<dbReference type="InterPro" id="IPR056767">
    <property type="entry name" value="C2H2-Znf_KIN17"/>
</dbReference>
<dbReference type="InterPro" id="IPR036236">
    <property type="entry name" value="Znf_C2H2_sf"/>
</dbReference>
<proteinExistence type="predicted"/>
<dbReference type="EMBL" id="JADGIZ020000023">
    <property type="protein sequence ID" value="KAL2915563.1"/>
    <property type="molecule type" value="Genomic_DNA"/>
</dbReference>
<dbReference type="Proteomes" id="UP001527925">
    <property type="component" value="Unassembled WGS sequence"/>
</dbReference>
<name>A0ABR4N7Q7_9FUNG</name>
<accession>A0ABR4N7Q7</accession>
<feature type="compositionally biased region" description="Low complexity" evidence="1">
    <location>
        <begin position="239"/>
        <end position="255"/>
    </location>
</feature>
<dbReference type="InterPro" id="IPR038254">
    <property type="entry name" value="KIN17_WH-like_sf"/>
</dbReference>
<evidence type="ECO:0000313" key="4">
    <source>
        <dbReference type="Proteomes" id="UP001527925"/>
    </source>
</evidence>
<dbReference type="SUPFAM" id="SSF57667">
    <property type="entry name" value="beta-beta-alpha zinc fingers"/>
    <property type="match status" value="1"/>
</dbReference>
<comment type="caution">
    <text evidence="3">The sequence shown here is derived from an EMBL/GenBank/DDBJ whole genome shotgun (WGS) entry which is preliminary data.</text>
</comment>
<dbReference type="Pfam" id="PF25095">
    <property type="entry name" value="C2H2-zf_KIN17"/>
    <property type="match status" value="1"/>
</dbReference>
<protein>
    <recommendedName>
        <fullName evidence="2">DNA/RNA-binding protein Kin17 WH-like domain-containing protein</fullName>
    </recommendedName>
</protein>
<dbReference type="SMART" id="SM01253">
    <property type="entry name" value="Kin17_mid"/>
    <property type="match status" value="1"/>
</dbReference>
<evidence type="ECO:0000259" key="2">
    <source>
        <dbReference type="SMART" id="SM01253"/>
    </source>
</evidence>
<evidence type="ECO:0000256" key="1">
    <source>
        <dbReference type="SAM" id="MobiDB-lite"/>
    </source>
</evidence>
<dbReference type="Pfam" id="PF10357">
    <property type="entry name" value="WH_KIN17"/>
    <property type="match status" value="1"/>
</dbReference>
<feature type="compositionally biased region" description="Basic and acidic residues" evidence="1">
    <location>
        <begin position="160"/>
        <end position="177"/>
    </location>
</feature>
<reference evidence="3 4" key="1">
    <citation type="submission" date="2023-09" db="EMBL/GenBank/DDBJ databases">
        <title>Pangenome analysis of Batrachochytrium dendrobatidis and related Chytrids.</title>
        <authorList>
            <person name="Yacoub M.N."/>
            <person name="Stajich J.E."/>
            <person name="James T.Y."/>
        </authorList>
    </citation>
    <scope>NUCLEOTIDE SEQUENCE [LARGE SCALE GENOMIC DNA]</scope>
    <source>
        <strain evidence="3 4">JEL0888</strain>
    </source>
</reference>